<dbReference type="SUPFAM" id="SSF103473">
    <property type="entry name" value="MFS general substrate transporter"/>
    <property type="match status" value="1"/>
</dbReference>
<keyword evidence="5 7" id="KW-1133">Transmembrane helix</keyword>
<evidence type="ECO:0000256" key="6">
    <source>
        <dbReference type="ARBA" id="ARBA00023136"/>
    </source>
</evidence>
<protein>
    <recommendedName>
        <fullName evidence="10">MFS transporter</fullName>
    </recommendedName>
</protein>
<comment type="subcellular location">
    <subcellularLocation>
        <location evidence="1">Cell membrane</location>
        <topology evidence="1">Multi-pass membrane protein</topology>
    </subcellularLocation>
</comment>
<feature type="transmembrane region" description="Helical" evidence="7">
    <location>
        <begin position="286"/>
        <end position="302"/>
    </location>
</feature>
<reference evidence="8 9" key="1">
    <citation type="submission" date="2016-10" db="EMBL/GenBank/DDBJ databases">
        <title>Comparative genomics of Bacillus thuringiensis reveals a path to pathogens against multiple invertebrate hosts.</title>
        <authorList>
            <person name="Zheng J."/>
            <person name="Gao Q."/>
            <person name="Liu H."/>
            <person name="Peng D."/>
            <person name="Ruan L."/>
            <person name="Sun M."/>
        </authorList>
    </citation>
    <scope>NUCLEOTIDE SEQUENCE [LARGE SCALE GENOMIC DNA]</scope>
    <source>
        <strain evidence="8">T30001</strain>
    </source>
</reference>
<dbReference type="Proteomes" id="UP000195160">
    <property type="component" value="Unassembled WGS sequence"/>
</dbReference>
<gene>
    <name evidence="8" type="ORF">BK784_01820</name>
</gene>
<feature type="transmembrane region" description="Helical" evidence="7">
    <location>
        <begin position="350"/>
        <end position="368"/>
    </location>
</feature>
<feature type="transmembrane region" description="Helical" evidence="7">
    <location>
        <begin position="225"/>
        <end position="245"/>
    </location>
</feature>
<evidence type="ECO:0000256" key="1">
    <source>
        <dbReference type="ARBA" id="ARBA00004651"/>
    </source>
</evidence>
<evidence type="ECO:0000256" key="2">
    <source>
        <dbReference type="ARBA" id="ARBA00022448"/>
    </source>
</evidence>
<name>A0A9X6NEW2_BACTV</name>
<evidence type="ECO:0000313" key="8">
    <source>
        <dbReference type="EMBL" id="OUC03755.1"/>
    </source>
</evidence>
<dbReference type="PANTHER" id="PTHR23513:SF6">
    <property type="entry name" value="MAJOR FACILITATOR SUPERFAMILY ASSOCIATED DOMAIN-CONTAINING PROTEIN"/>
    <property type="match status" value="1"/>
</dbReference>
<keyword evidence="6 7" id="KW-0472">Membrane</keyword>
<feature type="transmembrane region" description="Helical" evidence="7">
    <location>
        <begin position="251"/>
        <end position="274"/>
    </location>
</feature>
<keyword evidence="3" id="KW-1003">Cell membrane</keyword>
<evidence type="ECO:0000256" key="3">
    <source>
        <dbReference type="ARBA" id="ARBA00022475"/>
    </source>
</evidence>
<feature type="transmembrane region" description="Helical" evidence="7">
    <location>
        <begin position="308"/>
        <end position="329"/>
    </location>
</feature>
<evidence type="ECO:0000256" key="5">
    <source>
        <dbReference type="ARBA" id="ARBA00022989"/>
    </source>
</evidence>
<keyword evidence="2" id="KW-0813">Transport</keyword>
<dbReference type="Pfam" id="PF05977">
    <property type="entry name" value="MFS_3"/>
    <property type="match status" value="1"/>
</dbReference>
<dbReference type="GO" id="GO:0005886">
    <property type="term" value="C:plasma membrane"/>
    <property type="evidence" value="ECO:0007669"/>
    <property type="project" value="UniProtKB-SubCell"/>
</dbReference>
<dbReference type="PANTHER" id="PTHR23513">
    <property type="entry name" value="INTEGRAL MEMBRANE EFFLUX PROTEIN-RELATED"/>
    <property type="match status" value="1"/>
</dbReference>
<dbReference type="Gene3D" id="1.20.1250.20">
    <property type="entry name" value="MFS general substrate transporter like domains"/>
    <property type="match status" value="1"/>
</dbReference>
<dbReference type="AlphaFoldDB" id="A0A9X6NEW2"/>
<accession>A0A9X6NEW2</accession>
<evidence type="ECO:0000256" key="4">
    <source>
        <dbReference type="ARBA" id="ARBA00022692"/>
    </source>
</evidence>
<dbReference type="InterPro" id="IPR010290">
    <property type="entry name" value="TM_effector"/>
</dbReference>
<organism evidence="8 9">
    <name type="scientific">Bacillus thuringiensis subsp. medellin</name>
    <dbReference type="NCBI Taxonomy" id="79672"/>
    <lineage>
        <taxon>Bacteria</taxon>
        <taxon>Bacillati</taxon>
        <taxon>Bacillota</taxon>
        <taxon>Bacilli</taxon>
        <taxon>Bacillales</taxon>
        <taxon>Bacillaceae</taxon>
        <taxon>Bacillus</taxon>
        <taxon>Bacillus cereus group</taxon>
    </lineage>
</organism>
<keyword evidence="4 7" id="KW-0812">Transmembrane</keyword>
<evidence type="ECO:0008006" key="10">
    <source>
        <dbReference type="Google" id="ProtNLM"/>
    </source>
</evidence>
<comment type="caution">
    <text evidence="8">The sequence shown here is derived from an EMBL/GenBank/DDBJ whole genome shotgun (WGS) entry which is preliminary data.</text>
</comment>
<proteinExistence type="predicted"/>
<evidence type="ECO:0000256" key="7">
    <source>
        <dbReference type="SAM" id="Phobius"/>
    </source>
</evidence>
<dbReference type="InterPro" id="IPR022324">
    <property type="entry name" value="Bacilysin_exporter_BacE_put"/>
</dbReference>
<evidence type="ECO:0000313" key="9">
    <source>
        <dbReference type="Proteomes" id="UP000195160"/>
    </source>
</evidence>
<dbReference type="EMBL" id="MOOV01000022">
    <property type="protein sequence ID" value="OUC03755.1"/>
    <property type="molecule type" value="Genomic_DNA"/>
</dbReference>
<dbReference type="RefSeq" id="WP_088065514.1">
    <property type="nucleotide sequence ID" value="NZ_MOOV01000022.1"/>
</dbReference>
<dbReference type="InterPro" id="IPR036259">
    <property type="entry name" value="MFS_trans_sf"/>
</dbReference>
<feature type="transmembrane region" description="Helical" evidence="7">
    <location>
        <begin position="12"/>
        <end position="37"/>
    </location>
</feature>
<feature type="transmembrane region" description="Helical" evidence="7">
    <location>
        <begin position="150"/>
        <end position="166"/>
    </location>
</feature>
<dbReference type="CDD" id="cd06173">
    <property type="entry name" value="MFS_MefA_like"/>
    <property type="match status" value="1"/>
</dbReference>
<sequence length="399" mass="45079">MQQSTTFNRNFTFIWFASLLSGIGDSIMSIAVLWAVYSVTQSPMALGVVTVSQLLPIIIFSFYSGVLADIHSTKKIMIYSDLARFLCLILLIFIWSSSFNSQLIFLYIIVFFLSVFSSFFDPSFQTTVKKIVNKEELINANSWFQFSRNFSRLFGLMLGGILVGTIGIVNSFIINALSFLLSAILLYFSKIPYEKKPLVTKKVSDHFIDSLNYLKTAPNTVKQSLWYIIIINISVAPLSIIMTLLADRVHYGSFGLGILNTSLAVGSILGAFFAPRLEKKTHESSVIFYFITFYCIFIFLTTCFNNLIIASLFFFLAGVFSSLTLIFVNTFMQRDTDIEFIGKISSFRSMALRIPPPIIVLVFGWIVASMGLMISTLLIQLITFILCFIIKIKYKDGRD</sequence>
<feature type="transmembrane region" description="Helical" evidence="7">
    <location>
        <begin position="43"/>
        <end position="64"/>
    </location>
</feature>
<dbReference type="PRINTS" id="PR01988">
    <property type="entry name" value="EXPORTERBACE"/>
</dbReference>
<feature type="transmembrane region" description="Helical" evidence="7">
    <location>
        <begin position="374"/>
        <end position="394"/>
    </location>
</feature>